<dbReference type="RefSeq" id="XP_006815420.1">
    <property type="nucleotide sequence ID" value="XM_006815357.1"/>
</dbReference>
<dbReference type="InterPro" id="IPR020472">
    <property type="entry name" value="WD40_PAC1"/>
</dbReference>
<dbReference type="PRINTS" id="PR00320">
    <property type="entry name" value="GPROTEINBRPT"/>
</dbReference>
<evidence type="ECO:0000256" key="3">
    <source>
        <dbReference type="PROSITE-ProRule" id="PRU00221"/>
    </source>
</evidence>
<dbReference type="InterPro" id="IPR011047">
    <property type="entry name" value="Quinoprotein_ADH-like_sf"/>
</dbReference>
<reference evidence="6" key="1">
    <citation type="submission" date="2025-08" db="UniProtKB">
        <authorList>
            <consortium name="RefSeq"/>
        </authorList>
    </citation>
    <scope>IDENTIFICATION</scope>
    <source>
        <tissue evidence="6">Testes</tissue>
    </source>
</reference>
<dbReference type="SUPFAM" id="SSF50998">
    <property type="entry name" value="Quinoprotein alcohol dehydrogenase-like"/>
    <property type="match status" value="1"/>
</dbReference>
<accession>A0ABM0M5X9</accession>
<dbReference type="InterPro" id="IPR019775">
    <property type="entry name" value="WD40_repeat_CS"/>
</dbReference>
<dbReference type="InterPro" id="IPR027145">
    <property type="entry name" value="PWP2"/>
</dbReference>
<dbReference type="Gene3D" id="6.10.250.1010">
    <property type="match status" value="5"/>
</dbReference>
<evidence type="ECO:0000256" key="1">
    <source>
        <dbReference type="ARBA" id="ARBA00022574"/>
    </source>
</evidence>
<feature type="non-terminal residue" evidence="6">
    <location>
        <position position="1"/>
    </location>
</feature>
<dbReference type="PROSITE" id="PS00678">
    <property type="entry name" value="WD_REPEATS_1"/>
    <property type="match status" value="2"/>
</dbReference>
<dbReference type="Gene3D" id="2.130.10.10">
    <property type="entry name" value="YVTN repeat-like/Quinoprotein amine dehydrogenase"/>
    <property type="match status" value="3"/>
</dbReference>
<dbReference type="PROSITE" id="PS50294">
    <property type="entry name" value="WD_REPEATS_REGION"/>
    <property type="match status" value="3"/>
</dbReference>
<organism evidence="5 6">
    <name type="scientific">Saccoglossus kowalevskii</name>
    <name type="common">Acorn worm</name>
    <dbReference type="NCBI Taxonomy" id="10224"/>
    <lineage>
        <taxon>Eukaryota</taxon>
        <taxon>Metazoa</taxon>
        <taxon>Hemichordata</taxon>
        <taxon>Enteropneusta</taxon>
        <taxon>Harrimaniidae</taxon>
        <taxon>Saccoglossus</taxon>
    </lineage>
</organism>
<evidence type="ECO:0000313" key="5">
    <source>
        <dbReference type="Proteomes" id="UP000694865"/>
    </source>
</evidence>
<evidence type="ECO:0000256" key="2">
    <source>
        <dbReference type="ARBA" id="ARBA00022737"/>
    </source>
</evidence>
<dbReference type="PANTHER" id="PTHR19858:SF0">
    <property type="entry name" value="PERIODIC TRYPTOPHAN PROTEIN 2 HOMOLOG"/>
    <property type="match status" value="1"/>
</dbReference>
<protein>
    <submittedName>
        <fullName evidence="6">Periodic tryptophan protein 2 homolog</fullName>
    </submittedName>
</protein>
<dbReference type="PANTHER" id="PTHR19858">
    <property type="entry name" value="WD40 REPEAT PROTEIN"/>
    <property type="match status" value="1"/>
</dbReference>
<proteinExistence type="predicted"/>
<name>A0ABM0M5X9_SACKO</name>
<evidence type="ECO:0000313" key="6">
    <source>
        <dbReference type="RefSeq" id="XP_006815420.1"/>
    </source>
</evidence>
<feature type="repeat" description="WD" evidence="3">
    <location>
        <begin position="143"/>
        <end position="184"/>
    </location>
</feature>
<keyword evidence="1 3" id="KW-0853">WD repeat</keyword>
<keyword evidence="2" id="KW-0677">Repeat</keyword>
<feature type="repeat" description="WD" evidence="3">
    <location>
        <begin position="185"/>
        <end position="226"/>
    </location>
</feature>
<feature type="region of interest" description="Disordered" evidence="4">
    <location>
        <begin position="17"/>
        <end position="42"/>
    </location>
</feature>
<dbReference type="CDD" id="cd00200">
    <property type="entry name" value="WD40"/>
    <property type="match status" value="1"/>
</dbReference>
<dbReference type="InterPro" id="IPR001680">
    <property type="entry name" value="WD40_rpt"/>
</dbReference>
<feature type="repeat" description="WD" evidence="3">
    <location>
        <begin position="271"/>
        <end position="312"/>
    </location>
</feature>
<gene>
    <name evidence="6" type="primary">LOC102801117</name>
</gene>
<dbReference type="GeneID" id="102801117"/>
<dbReference type="SMART" id="SM00320">
    <property type="entry name" value="WD40"/>
    <property type="match status" value="9"/>
</dbReference>
<sequence>DGSLNIWECSVDLDDLEVREEKQQTKQTQEEDASNDKEDENKKEMVRYKRIAKHYFNQEGDFNNLTAVDFHKSSHILVTGFQSGAFYLHELPEFNNIHSLSISDQSIAAVTFNLTGDWIALGCSGLGQLLVWEWQSESYVLKQQGHFNNMTCLDYSPDGQYIVTGGDDSKVKVWNTNNGFCFVTFSEHTAGITGIQFNSNGHVIVSASLDGTVRAFDLHRYRNFRTFTSPRPAQFQCLALDSSSEFVCAGSMDTFEIFVWSMQTGRLLEVLAGHQGPVVSVRFSPTEAILASASWDKSMKLWDVFEHKGVRESFLLNSDALCVAYRPDGREVAVATLNCQITFFDVGTGTQTGSIEGRHDLGSGRRDTDLITAKTASKSKAFTTMCYSADGQCILASGKSKHICIYNIKEQILLKKFEISHNLSLDAMEEFLDRRKMTEFGSVALIDDVDDDEQTVLTLPGVKKGDLSSRSFKPEINVTCVRFSPTGRSWSATTTEGLLVYSLDHSMTFDPYDLTVDVTPDTIRSNLFTKDYSNALMLSFKLNEKNLIEEVVESIPPSEGQCSASQKVCSASQKTCSASQKACSESQKVCSESQKVCSESQKVCSESQKVCSASQKVCSASQKVCSASQKVCSERQEVCSESQKVCSESQKVCPESQKVCSESQKVCSESQKVCSESQKACSESQKACFESQKACSESQEVCSESQKVCSESQKVCPESQKACSESQKACSASQKACSASQKVCSERQEVCSESQKGCSESQKACSESQKVCSESQKGCSESQKACSASQKVCSASQKVCSESQKVCSESQKVCSASQKVCPESQKVCSESQKVCPESQKVCSESQKVCSESQKVNY</sequence>
<dbReference type="PROSITE" id="PS50082">
    <property type="entry name" value="WD_REPEATS_2"/>
    <property type="match status" value="3"/>
</dbReference>
<evidence type="ECO:0000256" key="4">
    <source>
        <dbReference type="SAM" id="MobiDB-lite"/>
    </source>
</evidence>
<dbReference type="InterPro" id="IPR015943">
    <property type="entry name" value="WD40/YVTN_repeat-like_dom_sf"/>
</dbReference>
<dbReference type="Pfam" id="PF00400">
    <property type="entry name" value="WD40"/>
    <property type="match status" value="3"/>
</dbReference>
<keyword evidence="5" id="KW-1185">Reference proteome</keyword>
<dbReference type="Proteomes" id="UP000694865">
    <property type="component" value="Unplaced"/>
</dbReference>